<reference evidence="1 2" key="1">
    <citation type="submission" date="2021-03" db="EMBL/GenBank/DDBJ databases">
        <title>Genomic and phenotypic characterization of Chloracidobacterium isolates provides evidence for multiple species.</title>
        <authorList>
            <person name="Saini M.K."/>
            <person name="Costas A.M.G."/>
            <person name="Tank M."/>
            <person name="Bryant D.A."/>
        </authorList>
    </citation>
    <scope>NUCLEOTIDE SEQUENCE [LARGE SCALE GENOMIC DNA]</scope>
    <source>
        <strain evidence="1 2">N</strain>
    </source>
</reference>
<evidence type="ECO:0000313" key="2">
    <source>
        <dbReference type="Proteomes" id="UP000677668"/>
    </source>
</evidence>
<proteinExistence type="predicted"/>
<gene>
    <name evidence="1" type="ORF">J8C05_15145</name>
</gene>
<dbReference type="EMBL" id="CP072643">
    <property type="protein sequence ID" value="QUV95344.1"/>
    <property type="molecule type" value="Genomic_DNA"/>
</dbReference>
<keyword evidence="2" id="KW-1185">Reference proteome</keyword>
<dbReference type="RefSeq" id="WP_211423574.1">
    <property type="nucleotide sequence ID" value="NZ_CP072643.1"/>
</dbReference>
<dbReference type="Proteomes" id="UP000677668">
    <property type="component" value="Chromosome 2"/>
</dbReference>
<protein>
    <submittedName>
        <fullName evidence="1">Uncharacterized protein</fullName>
    </submittedName>
</protein>
<name>A0ABX8B338_9BACT</name>
<accession>A0ABX8B338</accession>
<evidence type="ECO:0000313" key="1">
    <source>
        <dbReference type="EMBL" id="QUV95344.1"/>
    </source>
</evidence>
<organism evidence="1 2">
    <name type="scientific">Chloracidobacterium sp. N</name>
    <dbReference type="NCBI Taxonomy" id="2821540"/>
    <lineage>
        <taxon>Bacteria</taxon>
        <taxon>Pseudomonadati</taxon>
        <taxon>Acidobacteriota</taxon>
        <taxon>Terriglobia</taxon>
        <taxon>Terriglobales</taxon>
        <taxon>Acidobacteriaceae</taxon>
        <taxon>Chloracidobacterium</taxon>
        <taxon>Chloracidobacterium aggregatum</taxon>
    </lineage>
</organism>
<sequence>MSPTLPCQPRRLTVLLFVAGQFLSRTTVIFEDSRLWLSVGTTSECDILVTEPDFPQLAFQINWHPAREPLLYVHPAVVWLDGQCRQATLTESIFPLGAHTAVRLHGTRTVFLVLRTDGTDVDGQDWDGQNRDGQDWASAVRWLFADPAADRFQPADAASRAVHP</sequence>